<comment type="caution">
    <text evidence="1">The sequence shown here is derived from an EMBL/GenBank/DDBJ whole genome shotgun (WGS) entry which is preliminary data.</text>
</comment>
<name>A0AA88XZ81_PINIB</name>
<proteinExistence type="predicted"/>
<protein>
    <submittedName>
        <fullName evidence="1">Uncharacterized protein</fullName>
    </submittedName>
</protein>
<accession>A0AA88XZ81</accession>
<dbReference type="GO" id="GO:0005802">
    <property type="term" value="C:trans-Golgi network"/>
    <property type="evidence" value="ECO:0007669"/>
    <property type="project" value="InterPro"/>
</dbReference>
<dbReference type="EMBL" id="VSWD01000010">
    <property type="protein sequence ID" value="KAK3090951.1"/>
    <property type="molecule type" value="Genomic_DNA"/>
</dbReference>
<dbReference type="Pfam" id="PF15053">
    <property type="entry name" value="Njmu-R1"/>
    <property type="match status" value="2"/>
</dbReference>
<sequence>MTLSYVRENQENRVLWISEQDSNVYYYTDTCVNSLWHSQGANENQVEDDKDSEAFSLSMLMTDLPLEAEKELRQFLSMKLTKGSVYSDTGCIAPIEFKKGDEPVEFACYFCQDDKASERYLSHWPYETMEYLCRCLSLVQQDVKYLLYCALVDGKLAIEGGTEQNKRDITRFTKTCNLSDILRQMDHEGKDAGSTASSVDMLLDLTDDTSRKVISLKISDSDVKFSCEGCTKFCEDWGKLLHTANIRDPGQIRQIIEAGKVKYIQSINTLKRLLMQAENDYYALYSGSGEEVENVEKFTTDDDGRHAMTIAHFEPMAQVS</sequence>
<evidence type="ECO:0000313" key="2">
    <source>
        <dbReference type="Proteomes" id="UP001186944"/>
    </source>
</evidence>
<gene>
    <name evidence="1" type="ORF">FSP39_016017</name>
</gene>
<dbReference type="PANTHER" id="PTHR14416:SF2">
    <property type="entry name" value="PROTEIN NJMU-R1"/>
    <property type="match status" value="1"/>
</dbReference>
<keyword evidence="2" id="KW-1185">Reference proteome</keyword>
<dbReference type="Proteomes" id="UP001186944">
    <property type="component" value="Unassembled WGS sequence"/>
</dbReference>
<evidence type="ECO:0000313" key="1">
    <source>
        <dbReference type="EMBL" id="KAK3090951.1"/>
    </source>
</evidence>
<dbReference type="InterPro" id="IPR028280">
    <property type="entry name" value="Njmu-R1"/>
</dbReference>
<dbReference type="PANTHER" id="PTHR14416">
    <property type="entry name" value="PROTEIN NJMU-R1"/>
    <property type="match status" value="1"/>
</dbReference>
<dbReference type="AlphaFoldDB" id="A0AA88XZ81"/>
<reference evidence="1" key="1">
    <citation type="submission" date="2019-08" db="EMBL/GenBank/DDBJ databases">
        <title>The improved chromosome-level genome for the pearl oyster Pinctada fucata martensii using PacBio sequencing and Hi-C.</title>
        <authorList>
            <person name="Zheng Z."/>
        </authorList>
    </citation>
    <scope>NUCLEOTIDE SEQUENCE</scope>
    <source>
        <strain evidence="1">ZZ-2019</strain>
        <tissue evidence="1">Adductor muscle</tissue>
    </source>
</reference>
<organism evidence="1 2">
    <name type="scientific">Pinctada imbricata</name>
    <name type="common">Atlantic pearl-oyster</name>
    <name type="synonym">Pinctada martensii</name>
    <dbReference type="NCBI Taxonomy" id="66713"/>
    <lineage>
        <taxon>Eukaryota</taxon>
        <taxon>Metazoa</taxon>
        <taxon>Spiralia</taxon>
        <taxon>Lophotrochozoa</taxon>
        <taxon>Mollusca</taxon>
        <taxon>Bivalvia</taxon>
        <taxon>Autobranchia</taxon>
        <taxon>Pteriomorphia</taxon>
        <taxon>Pterioida</taxon>
        <taxon>Pterioidea</taxon>
        <taxon>Pteriidae</taxon>
        <taxon>Pinctada</taxon>
    </lineage>
</organism>
<dbReference type="GO" id="GO:0099041">
    <property type="term" value="P:vesicle tethering to Golgi"/>
    <property type="evidence" value="ECO:0007669"/>
    <property type="project" value="InterPro"/>
</dbReference>